<dbReference type="InterPro" id="IPR012340">
    <property type="entry name" value="NA-bd_OB-fold"/>
</dbReference>
<dbReference type="GO" id="GO:0017003">
    <property type="term" value="P:protein-heme linkage"/>
    <property type="evidence" value="ECO:0007669"/>
    <property type="project" value="InterPro"/>
</dbReference>
<dbReference type="GO" id="GO:0020037">
    <property type="term" value="F:heme binding"/>
    <property type="evidence" value="ECO:0007669"/>
    <property type="project" value="InterPro"/>
</dbReference>
<keyword evidence="3" id="KW-0201">Cytochrome c-type biogenesis</keyword>
<dbReference type="Gene3D" id="2.40.50.140">
    <property type="entry name" value="Nucleic acid-binding proteins"/>
    <property type="match status" value="1"/>
</dbReference>
<evidence type="ECO:0000256" key="2">
    <source>
        <dbReference type="ARBA" id="ARBA00022617"/>
    </source>
</evidence>
<dbReference type="Pfam" id="PF03100">
    <property type="entry name" value="CcmE"/>
    <property type="match status" value="1"/>
</dbReference>
<reference evidence="5 6" key="1">
    <citation type="journal article" date="2019" name="Int. J. Syst. Evol. Microbiol.">
        <title>Capsulimonas corticalis gen. nov., sp. nov., an aerobic capsulated bacterium, of a novel bacterial order, Capsulimonadales ord. nov., of the class Armatimonadia of the phylum Armatimonadetes.</title>
        <authorList>
            <person name="Li J."/>
            <person name="Kudo C."/>
            <person name="Tonouchi A."/>
        </authorList>
    </citation>
    <scope>NUCLEOTIDE SEQUENCE [LARGE SCALE GENOMIC DNA]</scope>
    <source>
        <strain evidence="5 6">AX-7</strain>
    </source>
</reference>
<evidence type="ECO:0000256" key="1">
    <source>
        <dbReference type="ARBA" id="ARBA00004370"/>
    </source>
</evidence>
<comment type="subcellular location">
    <subcellularLocation>
        <location evidence="1">Membrane</location>
    </subcellularLocation>
</comment>
<dbReference type="OrthoDB" id="9794828at2"/>
<gene>
    <name evidence="5" type="ORF">CCAX7_43450</name>
</gene>
<name>A0A402CXI2_9BACT</name>
<keyword evidence="2" id="KW-0349">Heme</keyword>
<dbReference type="GO" id="GO:0017004">
    <property type="term" value="P:cytochrome complex assembly"/>
    <property type="evidence" value="ECO:0007669"/>
    <property type="project" value="UniProtKB-KW"/>
</dbReference>
<keyword evidence="4" id="KW-0472">Membrane</keyword>
<dbReference type="Proteomes" id="UP000287394">
    <property type="component" value="Chromosome"/>
</dbReference>
<keyword evidence="2" id="KW-0479">Metal-binding</keyword>
<dbReference type="SUPFAM" id="SSF82093">
    <property type="entry name" value="Heme chaperone CcmE"/>
    <property type="match status" value="1"/>
</dbReference>
<dbReference type="PROSITE" id="PS51257">
    <property type="entry name" value="PROKAR_LIPOPROTEIN"/>
    <property type="match status" value="1"/>
</dbReference>
<evidence type="ECO:0000313" key="6">
    <source>
        <dbReference type="Proteomes" id="UP000287394"/>
    </source>
</evidence>
<protein>
    <submittedName>
        <fullName evidence="5">Uncharacterized protein</fullName>
    </submittedName>
</protein>
<keyword evidence="6" id="KW-1185">Reference proteome</keyword>
<dbReference type="KEGG" id="ccot:CCAX7_43450"/>
<evidence type="ECO:0000256" key="4">
    <source>
        <dbReference type="ARBA" id="ARBA00023136"/>
    </source>
</evidence>
<dbReference type="GO" id="GO:0005886">
    <property type="term" value="C:plasma membrane"/>
    <property type="evidence" value="ECO:0007669"/>
    <property type="project" value="InterPro"/>
</dbReference>
<evidence type="ECO:0000256" key="3">
    <source>
        <dbReference type="ARBA" id="ARBA00022748"/>
    </source>
</evidence>
<proteinExistence type="predicted"/>
<organism evidence="5 6">
    <name type="scientific">Capsulimonas corticalis</name>
    <dbReference type="NCBI Taxonomy" id="2219043"/>
    <lineage>
        <taxon>Bacteria</taxon>
        <taxon>Bacillati</taxon>
        <taxon>Armatimonadota</taxon>
        <taxon>Armatimonadia</taxon>
        <taxon>Capsulimonadales</taxon>
        <taxon>Capsulimonadaceae</taxon>
        <taxon>Capsulimonas</taxon>
    </lineage>
</organism>
<dbReference type="AlphaFoldDB" id="A0A402CXI2"/>
<dbReference type="EMBL" id="AP025739">
    <property type="protein sequence ID" value="BDI32294.1"/>
    <property type="molecule type" value="Genomic_DNA"/>
</dbReference>
<keyword evidence="2" id="KW-0408">Iron</keyword>
<evidence type="ECO:0000313" key="5">
    <source>
        <dbReference type="EMBL" id="BDI32294.1"/>
    </source>
</evidence>
<sequence>MRPTGLIIGVVIIISCLVFSAKLFKGSLINYVPFSEAREATGQTVQIMGAPAAGTMQYNTSEHALHFALTDEKGETMPVVFKGPKPEDLDTAMTKATKITAQGSYSPATSTFVAENLLVKCPSKYQGSNDSGERSYGKA</sequence>
<dbReference type="InterPro" id="IPR004329">
    <property type="entry name" value="CcmE"/>
</dbReference>
<dbReference type="InterPro" id="IPR036127">
    <property type="entry name" value="CcmE-like_sf"/>
</dbReference>
<dbReference type="RefSeq" id="WP_119322022.1">
    <property type="nucleotide sequence ID" value="NZ_AP025739.1"/>
</dbReference>
<accession>A0A402CXI2</accession>